<evidence type="ECO:0008006" key="3">
    <source>
        <dbReference type="Google" id="ProtNLM"/>
    </source>
</evidence>
<dbReference type="AlphaFoldDB" id="A0A7U3NMW2"/>
<gene>
    <name evidence="1" type="ORF">IM676_14555</name>
</gene>
<dbReference type="Proteomes" id="UP000593846">
    <property type="component" value="Chromosome"/>
</dbReference>
<reference evidence="2" key="1">
    <citation type="submission" date="2020-10" db="EMBL/GenBank/DDBJ databases">
        <title>Genome-based taxonomic classification of the species Anabaenopsis elenkinii.</title>
        <authorList>
            <person name="Delbaje E."/>
            <person name="Andreote A.P.D."/>
            <person name="Pellegrinetti T.A."/>
            <person name="Cruz R.B."/>
            <person name="Branco L.H.Z."/>
            <person name="Fiore M.F."/>
        </authorList>
    </citation>
    <scope>NUCLEOTIDE SEQUENCE [LARGE SCALE GENOMIC DNA]</scope>
    <source>
        <strain evidence="2">CCIBt3563</strain>
    </source>
</reference>
<keyword evidence="2" id="KW-1185">Reference proteome</keyword>
<dbReference type="PROSITE" id="PS51257">
    <property type="entry name" value="PROKAR_LIPOPROTEIN"/>
    <property type="match status" value="1"/>
</dbReference>
<dbReference type="EMBL" id="CP063311">
    <property type="protein sequence ID" value="QOV21920.1"/>
    <property type="molecule type" value="Genomic_DNA"/>
</dbReference>
<organism evidence="1 2">
    <name type="scientific">Anabaenopsis elenkinii CCIBt3563</name>
    <dbReference type="NCBI Taxonomy" id="2779889"/>
    <lineage>
        <taxon>Bacteria</taxon>
        <taxon>Bacillati</taxon>
        <taxon>Cyanobacteriota</taxon>
        <taxon>Cyanophyceae</taxon>
        <taxon>Nostocales</taxon>
        <taxon>Nodulariaceae</taxon>
        <taxon>Anabaenopsis</taxon>
    </lineage>
</organism>
<evidence type="ECO:0000313" key="2">
    <source>
        <dbReference type="Proteomes" id="UP000593846"/>
    </source>
</evidence>
<protein>
    <recommendedName>
        <fullName evidence="3">Lipoprotein</fullName>
    </recommendedName>
</protein>
<proteinExistence type="predicted"/>
<dbReference type="RefSeq" id="WP_200987562.1">
    <property type="nucleotide sequence ID" value="NZ_CP063311.1"/>
</dbReference>
<evidence type="ECO:0000313" key="1">
    <source>
        <dbReference type="EMBL" id="QOV21920.1"/>
    </source>
</evidence>
<accession>A0A7U3NMW2</accession>
<sequence>MIRLLVTAILLALLTGCGSIGLLPNTQLVEKAIALQVEQTQEQLNQKLDLDFSDFEIKHLKIRQEQPLTIENLPAFRVRGTYDLILHLPKRQLTQHQQPFEVYLQIQQEGKSWRLLLPQQQNQESQGNWRSYLILGVTH</sequence>
<name>A0A7U3NMW2_9CYAN</name>
<dbReference type="KEGG" id="aee:IM676_14555"/>